<dbReference type="Pfam" id="PF00561">
    <property type="entry name" value="Abhydrolase_1"/>
    <property type="match status" value="1"/>
</dbReference>
<feature type="domain" description="AB hydrolase-1" evidence="1">
    <location>
        <begin position="35"/>
        <end position="274"/>
    </location>
</feature>
<dbReference type="Proteomes" id="UP000271626">
    <property type="component" value="Chromosome"/>
</dbReference>
<dbReference type="PANTHER" id="PTHR43798:SF24">
    <property type="entry name" value="CIS-3-ALKYL-4-ALKYLOXETAN-2-ONE DECARBOXYLASE"/>
    <property type="match status" value="1"/>
</dbReference>
<dbReference type="GO" id="GO:0018786">
    <property type="term" value="F:haloalkane dehalogenase activity"/>
    <property type="evidence" value="ECO:0007669"/>
    <property type="project" value="UniProtKB-EC"/>
</dbReference>
<dbReference type="Gene3D" id="3.40.50.1820">
    <property type="entry name" value="alpha/beta hydrolase"/>
    <property type="match status" value="1"/>
</dbReference>
<dbReference type="InterPro" id="IPR000073">
    <property type="entry name" value="AB_hydrolase_1"/>
</dbReference>
<sequence length="288" mass="32421">MFVEFLPDRDLYPFESRWCETDAGRVHYVDEGQGPVLLFCHGTPTWSFLYRRIISVLRVRYRCIAVDNLGFGLSERPYGYGYTIPALSSVLGRLVDRLDLNDFVVVGHDWGGPIALGAAVERADRVRGVVLANTTYWPNRALSKRLFSAAMSSGFAQRQILEKNLMIDRVLVSEVGRLVTRREVEHYRGVQPNPAARVALAVMPKEIRDARPFLGRLERSVPTALGQKPALAIWGMRDPVFRPHAYLPQVRRDFADIEFVEIAAAGHAVQEFAPGRFAAAIARRFPPS</sequence>
<evidence type="ECO:0000259" key="1">
    <source>
        <dbReference type="Pfam" id="PF00561"/>
    </source>
</evidence>
<organism evidence="2 3">
    <name type="scientific">Tsukamurella paurometabola</name>
    <name type="common">Corynebacterium paurometabolum</name>
    <dbReference type="NCBI Taxonomy" id="2061"/>
    <lineage>
        <taxon>Bacteria</taxon>
        <taxon>Bacillati</taxon>
        <taxon>Actinomycetota</taxon>
        <taxon>Actinomycetes</taxon>
        <taxon>Mycobacteriales</taxon>
        <taxon>Tsukamurellaceae</taxon>
        <taxon>Tsukamurella</taxon>
    </lineage>
</organism>
<dbReference type="PRINTS" id="PR00111">
    <property type="entry name" value="ABHYDROLASE"/>
</dbReference>
<protein>
    <submittedName>
        <fullName evidence="2">Haloalkane dehalogenase</fullName>
        <ecNumber evidence="2">3.8.1.5</ecNumber>
    </submittedName>
</protein>
<accession>A0A3P8MCD3</accession>
<dbReference type="OrthoDB" id="812569at2"/>
<dbReference type="SUPFAM" id="SSF53474">
    <property type="entry name" value="alpha/beta-Hydrolases"/>
    <property type="match status" value="1"/>
</dbReference>
<dbReference type="EC" id="3.8.1.5" evidence="2"/>
<dbReference type="GO" id="GO:0016020">
    <property type="term" value="C:membrane"/>
    <property type="evidence" value="ECO:0007669"/>
    <property type="project" value="TreeGrafter"/>
</dbReference>
<reference evidence="2 3" key="1">
    <citation type="submission" date="2018-12" db="EMBL/GenBank/DDBJ databases">
        <authorList>
            <consortium name="Pathogen Informatics"/>
        </authorList>
    </citation>
    <scope>NUCLEOTIDE SEQUENCE [LARGE SCALE GENOMIC DNA]</scope>
    <source>
        <strain evidence="2 3">NCTC10741</strain>
    </source>
</reference>
<evidence type="ECO:0000313" key="3">
    <source>
        <dbReference type="Proteomes" id="UP000271626"/>
    </source>
</evidence>
<dbReference type="RefSeq" id="WP_126197403.1">
    <property type="nucleotide sequence ID" value="NZ_CP085954.1"/>
</dbReference>
<proteinExistence type="predicted"/>
<dbReference type="InterPro" id="IPR029058">
    <property type="entry name" value="AB_hydrolase_fold"/>
</dbReference>
<keyword evidence="2" id="KW-0378">Hydrolase</keyword>
<dbReference type="InterPro" id="IPR050266">
    <property type="entry name" value="AB_hydrolase_sf"/>
</dbReference>
<name>A0A3P8MCD3_TSUPA</name>
<gene>
    <name evidence="2" type="primary">dhaA</name>
    <name evidence="2" type="ORF">NCTC10741_03578</name>
</gene>
<dbReference type="EMBL" id="LR131273">
    <property type="protein sequence ID" value="VDR40420.1"/>
    <property type="molecule type" value="Genomic_DNA"/>
</dbReference>
<dbReference type="AlphaFoldDB" id="A0A3P8MCD3"/>
<dbReference type="PANTHER" id="PTHR43798">
    <property type="entry name" value="MONOACYLGLYCEROL LIPASE"/>
    <property type="match status" value="1"/>
</dbReference>
<evidence type="ECO:0000313" key="2">
    <source>
        <dbReference type="EMBL" id="VDR40420.1"/>
    </source>
</evidence>